<feature type="domain" description="Pierisin-like" evidence="2">
    <location>
        <begin position="79"/>
        <end position="199"/>
    </location>
</feature>
<feature type="signal peptide" evidence="1">
    <location>
        <begin position="1"/>
        <end position="30"/>
    </location>
</feature>
<dbReference type="AlphaFoldDB" id="A0A939F3T7"/>
<protein>
    <recommendedName>
        <fullName evidence="2">Pierisin-like domain-containing protein</fullName>
    </recommendedName>
</protein>
<dbReference type="EMBL" id="JAFLRJ010000027">
    <property type="protein sequence ID" value="MBO0510899.1"/>
    <property type="molecule type" value="Genomic_DNA"/>
</dbReference>
<feature type="chain" id="PRO_5037160705" description="Pierisin-like domain-containing protein" evidence="1">
    <location>
        <begin position="31"/>
        <end position="204"/>
    </location>
</feature>
<dbReference type="Pfam" id="PF22596">
    <property type="entry name" value="Scabin-like"/>
    <property type="match status" value="1"/>
</dbReference>
<dbReference type="InterPro" id="IPR048221">
    <property type="entry name" value="ScARP-like"/>
</dbReference>
<dbReference type="Gene3D" id="3.90.210.10">
    <property type="entry name" value="Heat-Labile Enterotoxin, subunit A"/>
    <property type="match status" value="1"/>
</dbReference>
<keyword evidence="4" id="KW-1185">Reference proteome</keyword>
<dbReference type="Proteomes" id="UP000664167">
    <property type="component" value="Unassembled WGS sequence"/>
</dbReference>
<evidence type="ECO:0000256" key="1">
    <source>
        <dbReference type="SAM" id="SignalP"/>
    </source>
</evidence>
<dbReference type="NCBIfam" id="NF041482">
    <property type="entry name" value="ADPrt_Strmyces"/>
    <property type="match status" value="1"/>
</dbReference>
<gene>
    <name evidence="3" type="ORF">J0695_03605</name>
</gene>
<evidence type="ECO:0000313" key="4">
    <source>
        <dbReference type="Proteomes" id="UP000664167"/>
    </source>
</evidence>
<proteinExistence type="predicted"/>
<evidence type="ECO:0000313" key="3">
    <source>
        <dbReference type="EMBL" id="MBO0510899.1"/>
    </source>
</evidence>
<keyword evidence="1" id="KW-0732">Signal</keyword>
<dbReference type="SUPFAM" id="SSF56399">
    <property type="entry name" value="ADP-ribosylation"/>
    <property type="match status" value="1"/>
</dbReference>
<sequence length="204" mass="22095">MITSRIRLRFTAAALTIGALLATASTTATATTTTGAAAGAPSASSECPAPQPLYAAADSRVDLGALSPEPSYRVNCAPLYRADGRAPEVVFDQGFRPKDVVHGQYDLAAYVDRNQPSPFVSTSYDHDLYKQWRSAYNYYIDAPGGIDVNETIGFTHRWADQVEVAFPGGVARTFIVKACPIDKPTKTEILAKCVDNPNYTPWRD</sequence>
<reference evidence="3" key="1">
    <citation type="submission" date="2021-03" db="EMBL/GenBank/DDBJ databases">
        <title>Streptomyces poriferae sp. nov., a novel marine sponge-derived Actinobacteria species with anti-MRSA activity.</title>
        <authorList>
            <person name="Sandoval-Powers M."/>
            <person name="Kralova S."/>
            <person name="Nguyen G.-S."/>
            <person name="Fawwal D."/>
            <person name="Degnes K."/>
            <person name="Klinkenberg G."/>
            <person name="Sletta H."/>
            <person name="Wentzel A."/>
            <person name="Liles M.R."/>
        </authorList>
    </citation>
    <scope>NUCLEOTIDE SEQUENCE</scope>
    <source>
        <strain evidence="3">DSM 41794</strain>
    </source>
</reference>
<name>A0A939F3T7_9ACTN</name>
<comment type="caution">
    <text evidence="3">The sequence shown here is derived from an EMBL/GenBank/DDBJ whole genome shotgun (WGS) entry which is preliminary data.</text>
</comment>
<dbReference type="RefSeq" id="WP_206960086.1">
    <property type="nucleotide sequence ID" value="NZ_BAAAJJ010000002.1"/>
</dbReference>
<evidence type="ECO:0000259" key="2">
    <source>
        <dbReference type="Pfam" id="PF22596"/>
    </source>
</evidence>
<organism evidence="3 4">
    <name type="scientific">Streptomyces beijiangensis</name>
    <dbReference type="NCBI Taxonomy" id="163361"/>
    <lineage>
        <taxon>Bacteria</taxon>
        <taxon>Bacillati</taxon>
        <taxon>Actinomycetota</taxon>
        <taxon>Actinomycetes</taxon>
        <taxon>Kitasatosporales</taxon>
        <taxon>Streptomycetaceae</taxon>
        <taxon>Streptomyces</taxon>
    </lineage>
</organism>
<dbReference type="InterPro" id="IPR054695">
    <property type="entry name" value="Pierisin-like_dom"/>
</dbReference>
<accession>A0A939F3T7</accession>